<reference evidence="2 3" key="1">
    <citation type="submission" date="2020-04" db="EMBL/GenBank/DDBJ databases">
        <authorList>
            <person name="De Canck E."/>
        </authorList>
    </citation>
    <scope>NUCLEOTIDE SEQUENCE [LARGE SCALE GENOMIC DNA]</scope>
    <source>
        <strain evidence="2 3">LMG 29739</strain>
    </source>
</reference>
<dbReference type="EMBL" id="CADIKF010000001">
    <property type="protein sequence ID" value="CAB3746423.1"/>
    <property type="molecule type" value="Genomic_DNA"/>
</dbReference>
<evidence type="ECO:0000313" key="2">
    <source>
        <dbReference type="EMBL" id="CAB3746423.1"/>
    </source>
</evidence>
<proteinExistence type="predicted"/>
<protein>
    <submittedName>
        <fullName evidence="2">Uncharacterized protein</fullName>
    </submittedName>
</protein>
<keyword evidence="3" id="KW-1185">Reference proteome</keyword>
<name>A0A6J5CXV8_9BURK</name>
<dbReference type="AlphaFoldDB" id="A0A6J5CXV8"/>
<evidence type="ECO:0000256" key="1">
    <source>
        <dbReference type="SAM" id="MobiDB-lite"/>
    </source>
</evidence>
<evidence type="ECO:0000313" key="3">
    <source>
        <dbReference type="Proteomes" id="UP000494329"/>
    </source>
</evidence>
<feature type="compositionally biased region" description="Pro residues" evidence="1">
    <location>
        <begin position="20"/>
        <end position="30"/>
    </location>
</feature>
<gene>
    <name evidence="2" type="ORF">LMG29739_00180</name>
</gene>
<sequence>MPPIHATGGRVHIETQSPHPVEPQVPPPETRPSSADRFNAGKPVSPQQGTTAGSRSQIRGRGASGAHQTGSTPPLPDAYIGQPQGDLRADPRHAGIVIDASGQPYVALDNRYYAVRNDPTNGTWRAVQLQDPAKPGIPIRQDRSGNWQPDAGVGLPGGSPNDSHVMMMRQDLERRRDELNRELVSLTHAERDALMLVERFDSVARFFDGQLNALRAHGSDDRNAMAQVAQVHADVAQAQNTLRQVRNEQYAKVGVLRDVEQQLSRLPRTAM</sequence>
<dbReference type="Proteomes" id="UP000494329">
    <property type="component" value="Unassembled WGS sequence"/>
</dbReference>
<feature type="compositionally biased region" description="Polar residues" evidence="1">
    <location>
        <begin position="45"/>
        <end position="57"/>
    </location>
</feature>
<dbReference type="RefSeq" id="WP_175108848.1">
    <property type="nucleotide sequence ID" value="NZ_CADIKF010000001.1"/>
</dbReference>
<accession>A0A6J5CXV8</accession>
<feature type="region of interest" description="Disordered" evidence="1">
    <location>
        <begin position="1"/>
        <end position="88"/>
    </location>
</feature>
<organism evidence="2 3">
    <name type="scientific">Paraburkholderia solisilvae</name>
    <dbReference type="NCBI Taxonomy" id="624376"/>
    <lineage>
        <taxon>Bacteria</taxon>
        <taxon>Pseudomonadati</taxon>
        <taxon>Pseudomonadota</taxon>
        <taxon>Betaproteobacteria</taxon>
        <taxon>Burkholderiales</taxon>
        <taxon>Burkholderiaceae</taxon>
        <taxon>Paraburkholderia</taxon>
    </lineage>
</organism>